<dbReference type="EMBL" id="QTSX02000881">
    <property type="protein sequence ID" value="KAJ9084102.1"/>
    <property type="molecule type" value="Genomic_DNA"/>
</dbReference>
<sequence length="126" mass="14303">MATPQQETFLSVSEGDIPEDYIIYQDQLVLTSVYNWLCLRQRDTSVTPPQLDLSKRMLNLQLESFTGSVKGADIVSWLQSTKTRLCICQVLESMWVTTASGRLTGPAAVWFTNWASQEFDVTWATF</sequence>
<accession>A0ACC2UBF5</accession>
<dbReference type="Proteomes" id="UP001165960">
    <property type="component" value="Unassembled WGS sequence"/>
</dbReference>
<protein>
    <submittedName>
        <fullName evidence="1">Uncharacterized protein</fullName>
    </submittedName>
</protein>
<keyword evidence="2" id="KW-1185">Reference proteome</keyword>
<reference evidence="1" key="1">
    <citation type="submission" date="2022-04" db="EMBL/GenBank/DDBJ databases">
        <title>Genome of the entomopathogenic fungus Entomophthora muscae.</title>
        <authorList>
            <person name="Elya C."/>
            <person name="Lovett B.R."/>
            <person name="Lee E."/>
            <person name="Macias A.M."/>
            <person name="Hajek A.E."/>
            <person name="De Bivort B.L."/>
            <person name="Kasson M.T."/>
            <person name="De Fine Licht H.H."/>
            <person name="Stajich J.E."/>
        </authorList>
    </citation>
    <scope>NUCLEOTIDE SEQUENCE</scope>
    <source>
        <strain evidence="1">Berkeley</strain>
    </source>
</reference>
<gene>
    <name evidence="1" type="ORF">DSO57_1027738</name>
</gene>
<evidence type="ECO:0000313" key="2">
    <source>
        <dbReference type="Proteomes" id="UP001165960"/>
    </source>
</evidence>
<organism evidence="1 2">
    <name type="scientific">Entomophthora muscae</name>
    <dbReference type="NCBI Taxonomy" id="34485"/>
    <lineage>
        <taxon>Eukaryota</taxon>
        <taxon>Fungi</taxon>
        <taxon>Fungi incertae sedis</taxon>
        <taxon>Zoopagomycota</taxon>
        <taxon>Entomophthoromycotina</taxon>
        <taxon>Entomophthoromycetes</taxon>
        <taxon>Entomophthorales</taxon>
        <taxon>Entomophthoraceae</taxon>
        <taxon>Entomophthora</taxon>
    </lineage>
</organism>
<name>A0ACC2UBF5_9FUNG</name>
<comment type="caution">
    <text evidence="1">The sequence shown here is derived from an EMBL/GenBank/DDBJ whole genome shotgun (WGS) entry which is preliminary data.</text>
</comment>
<proteinExistence type="predicted"/>
<evidence type="ECO:0000313" key="1">
    <source>
        <dbReference type="EMBL" id="KAJ9084102.1"/>
    </source>
</evidence>